<keyword evidence="3" id="KW-1185">Reference proteome</keyword>
<organism evidence="2 3">
    <name type="scientific">Rufibacter hautae</name>
    <dbReference type="NCBI Taxonomy" id="2595005"/>
    <lineage>
        <taxon>Bacteria</taxon>
        <taxon>Pseudomonadati</taxon>
        <taxon>Bacteroidota</taxon>
        <taxon>Cytophagia</taxon>
        <taxon>Cytophagales</taxon>
        <taxon>Hymenobacteraceae</taxon>
        <taxon>Rufibacter</taxon>
    </lineage>
</organism>
<dbReference type="AlphaFoldDB" id="A0A5B6TDF3"/>
<evidence type="ECO:0000256" key="1">
    <source>
        <dbReference type="SAM" id="MobiDB-lite"/>
    </source>
</evidence>
<gene>
    <name evidence="2" type="ORF">FOA19_22525</name>
</gene>
<dbReference type="EMBL" id="VKKY01000003">
    <property type="protein sequence ID" value="KAA3437143.1"/>
    <property type="molecule type" value="Genomic_DNA"/>
</dbReference>
<name>A0A5B6TDF3_9BACT</name>
<comment type="caution">
    <text evidence="2">The sequence shown here is derived from an EMBL/GenBank/DDBJ whole genome shotgun (WGS) entry which is preliminary data.</text>
</comment>
<accession>A0A5B6TDF3</accession>
<dbReference type="RefSeq" id="WP_149093083.1">
    <property type="nucleotide sequence ID" value="NZ_VKKY01000003.1"/>
</dbReference>
<evidence type="ECO:0000313" key="3">
    <source>
        <dbReference type="Proteomes" id="UP000324133"/>
    </source>
</evidence>
<proteinExistence type="predicted"/>
<sequence length="87" mass="10177">MIIQKIKALKNNLKSTFIYKQERKVQESDKSLNPTQKATPRLQEEKGGNENYLFMMDLLLGWPGARVRKTVNTSFLWVKKEKSEYGI</sequence>
<feature type="region of interest" description="Disordered" evidence="1">
    <location>
        <begin position="24"/>
        <end position="44"/>
    </location>
</feature>
<evidence type="ECO:0000313" key="2">
    <source>
        <dbReference type="EMBL" id="KAA3437143.1"/>
    </source>
</evidence>
<reference evidence="2 3" key="1">
    <citation type="submission" date="2019-07" db="EMBL/GenBank/DDBJ databases">
        <title>Rufibacter sp. nov., isolated from lake sediment.</title>
        <authorList>
            <person name="Qu J.-H."/>
        </authorList>
    </citation>
    <scope>NUCLEOTIDE SEQUENCE [LARGE SCALE GENOMIC DNA]</scope>
    <source>
        <strain evidence="2 3">NBS58-1</strain>
    </source>
</reference>
<protein>
    <submittedName>
        <fullName evidence="2">Uncharacterized protein</fullName>
    </submittedName>
</protein>
<dbReference type="Proteomes" id="UP000324133">
    <property type="component" value="Unassembled WGS sequence"/>
</dbReference>